<protein>
    <submittedName>
        <fullName evidence="2">Uncharacterized protein</fullName>
    </submittedName>
</protein>
<evidence type="ECO:0000313" key="2">
    <source>
        <dbReference type="EMBL" id="KAF2648306.1"/>
    </source>
</evidence>
<reference evidence="2" key="1">
    <citation type="journal article" date="2020" name="Stud. Mycol.">
        <title>101 Dothideomycetes genomes: a test case for predicting lifestyles and emergence of pathogens.</title>
        <authorList>
            <person name="Haridas S."/>
            <person name="Albert R."/>
            <person name="Binder M."/>
            <person name="Bloem J."/>
            <person name="Labutti K."/>
            <person name="Salamov A."/>
            <person name="Andreopoulos B."/>
            <person name="Baker S."/>
            <person name="Barry K."/>
            <person name="Bills G."/>
            <person name="Bluhm B."/>
            <person name="Cannon C."/>
            <person name="Castanera R."/>
            <person name="Culley D."/>
            <person name="Daum C."/>
            <person name="Ezra D."/>
            <person name="Gonzalez J."/>
            <person name="Henrissat B."/>
            <person name="Kuo A."/>
            <person name="Liang C."/>
            <person name="Lipzen A."/>
            <person name="Lutzoni F."/>
            <person name="Magnuson J."/>
            <person name="Mondo S."/>
            <person name="Nolan M."/>
            <person name="Ohm R."/>
            <person name="Pangilinan J."/>
            <person name="Park H.-J."/>
            <person name="Ramirez L."/>
            <person name="Alfaro M."/>
            <person name="Sun H."/>
            <person name="Tritt A."/>
            <person name="Yoshinaga Y."/>
            <person name="Zwiers L.-H."/>
            <person name="Turgeon B."/>
            <person name="Goodwin S."/>
            <person name="Spatafora J."/>
            <person name="Crous P."/>
            <person name="Grigoriev I."/>
        </authorList>
    </citation>
    <scope>NUCLEOTIDE SEQUENCE</scope>
    <source>
        <strain evidence="2">CBS 122681</strain>
    </source>
</reference>
<accession>A0A6A6SKD5</accession>
<feature type="chain" id="PRO_5025661100" evidence="1">
    <location>
        <begin position="19"/>
        <end position="201"/>
    </location>
</feature>
<dbReference type="AlphaFoldDB" id="A0A6A6SKD5"/>
<dbReference type="Proteomes" id="UP000799324">
    <property type="component" value="Unassembled WGS sequence"/>
</dbReference>
<proteinExistence type="predicted"/>
<dbReference type="EMBL" id="MU004545">
    <property type="protein sequence ID" value="KAF2648306.1"/>
    <property type="molecule type" value="Genomic_DNA"/>
</dbReference>
<feature type="signal peptide" evidence="1">
    <location>
        <begin position="1"/>
        <end position="18"/>
    </location>
</feature>
<evidence type="ECO:0000313" key="3">
    <source>
        <dbReference type="Proteomes" id="UP000799324"/>
    </source>
</evidence>
<sequence>MRPLNTVLIAILTPTIHAFDITIYNDVSACSATSATIYRILSGLSDNTCHTFDTAMPDVLCSQYNGGDGPHPCTSDSLIPMSVIQKNGHVACTFYSESGCDGTAISKVDTGDEPDEVITCVDGTAVGVIYIDLLTRQQWDDETDVDTTAGVGCHDGLSTNVCVNDCNCKCSGQVLFCIPTTPTCTPKALALCEEFCDCVNP</sequence>
<evidence type="ECO:0000256" key="1">
    <source>
        <dbReference type="SAM" id="SignalP"/>
    </source>
</evidence>
<keyword evidence="1" id="KW-0732">Signal</keyword>
<organism evidence="2 3">
    <name type="scientific">Lophiostoma macrostomum CBS 122681</name>
    <dbReference type="NCBI Taxonomy" id="1314788"/>
    <lineage>
        <taxon>Eukaryota</taxon>
        <taxon>Fungi</taxon>
        <taxon>Dikarya</taxon>
        <taxon>Ascomycota</taxon>
        <taxon>Pezizomycotina</taxon>
        <taxon>Dothideomycetes</taxon>
        <taxon>Pleosporomycetidae</taxon>
        <taxon>Pleosporales</taxon>
        <taxon>Lophiostomataceae</taxon>
        <taxon>Lophiostoma</taxon>
    </lineage>
</organism>
<name>A0A6A6SKD5_9PLEO</name>
<keyword evidence="3" id="KW-1185">Reference proteome</keyword>
<dbReference type="OrthoDB" id="5402146at2759"/>
<gene>
    <name evidence="2" type="ORF">K491DRAFT_684787</name>
</gene>